<sequence length="356" mass="36575">MLLASSRPLSEVYDAALLDLDGVVYLGAAPVPAAPTAVGKARATGMATAFVTNNAARTPAAVADRLRAVDVPARPEDVVTSAQAGARLLGECVPEHTPVLVVGDTGLRLAVRQQGLRPVTSARCDPAAVIQGFSTRTTHDLLTEACLTLNADSGAEVHFVVTNGDATVPTGRGVGPGNGSLARVVANATGREPRVAGKPERPLHDLGVLRTGAERPLVVGDRLDTDILGAYRRGSDSMLVLSGVTSALDVVLAAPQLRPSYLAQDLGGINEPHPEPELDSSGVARCGHWSVWLESTAVGVRGEGNPVDGLRALCAVVWRAQPGLAPDAPQIALALAQFGFSGGSVGRRATARASTS</sequence>
<dbReference type="Pfam" id="PF13344">
    <property type="entry name" value="Hydrolase_6"/>
    <property type="match status" value="1"/>
</dbReference>
<dbReference type="InterPro" id="IPR036412">
    <property type="entry name" value="HAD-like_sf"/>
</dbReference>
<gene>
    <name evidence="2" type="ORF">RIF23_00020</name>
</gene>
<dbReference type="Pfam" id="PF13242">
    <property type="entry name" value="Hydrolase_like"/>
    <property type="match status" value="1"/>
</dbReference>
<dbReference type="EMBL" id="JAVLVT010000001">
    <property type="protein sequence ID" value="MDS1268673.1"/>
    <property type="molecule type" value="Genomic_DNA"/>
</dbReference>
<dbReference type="InterPro" id="IPR023214">
    <property type="entry name" value="HAD_sf"/>
</dbReference>
<dbReference type="PANTHER" id="PTHR19288">
    <property type="entry name" value="4-NITROPHENYLPHOSPHATASE-RELATED"/>
    <property type="match status" value="1"/>
</dbReference>
<dbReference type="InterPro" id="IPR006357">
    <property type="entry name" value="HAD-SF_hydro_IIA"/>
</dbReference>
<dbReference type="Pfam" id="PF18407">
    <property type="entry name" value="GNAT_like"/>
    <property type="match status" value="1"/>
</dbReference>
<feature type="domain" description="GCN5-related N-acetyltransferase-like" evidence="1">
    <location>
        <begin position="286"/>
        <end position="339"/>
    </location>
</feature>
<proteinExistence type="predicted"/>
<dbReference type="NCBIfam" id="TIGR01460">
    <property type="entry name" value="HAD-SF-IIA"/>
    <property type="match status" value="1"/>
</dbReference>
<evidence type="ECO:0000259" key="1">
    <source>
        <dbReference type="Pfam" id="PF18407"/>
    </source>
</evidence>
<dbReference type="SUPFAM" id="SSF56784">
    <property type="entry name" value="HAD-like"/>
    <property type="match status" value="1"/>
</dbReference>
<protein>
    <submittedName>
        <fullName evidence="2">HAD-IIA family hydrolase</fullName>
    </submittedName>
</protein>
<organism evidence="2 3">
    <name type="scientific">Lipingzhangella rawalii</name>
    <dbReference type="NCBI Taxonomy" id="2055835"/>
    <lineage>
        <taxon>Bacteria</taxon>
        <taxon>Bacillati</taxon>
        <taxon>Actinomycetota</taxon>
        <taxon>Actinomycetes</taxon>
        <taxon>Streptosporangiales</taxon>
        <taxon>Nocardiopsidaceae</taxon>
        <taxon>Lipingzhangella</taxon>
    </lineage>
</organism>
<comment type="caution">
    <text evidence="2">The sequence shown here is derived from an EMBL/GenBank/DDBJ whole genome shotgun (WGS) entry which is preliminary data.</text>
</comment>
<keyword evidence="3" id="KW-1185">Reference proteome</keyword>
<evidence type="ECO:0000313" key="3">
    <source>
        <dbReference type="Proteomes" id="UP001250214"/>
    </source>
</evidence>
<evidence type="ECO:0000313" key="2">
    <source>
        <dbReference type="EMBL" id="MDS1268673.1"/>
    </source>
</evidence>
<dbReference type="GO" id="GO:0016787">
    <property type="term" value="F:hydrolase activity"/>
    <property type="evidence" value="ECO:0007669"/>
    <property type="project" value="UniProtKB-KW"/>
</dbReference>
<dbReference type="Gene3D" id="3.40.50.1000">
    <property type="entry name" value="HAD superfamily/HAD-like"/>
    <property type="match status" value="2"/>
</dbReference>
<dbReference type="PANTHER" id="PTHR19288:SF95">
    <property type="entry name" value="D-GLYCEROL 3-PHOSPHATE PHOSPHATASE"/>
    <property type="match status" value="1"/>
</dbReference>
<dbReference type="RefSeq" id="WP_310910198.1">
    <property type="nucleotide sequence ID" value="NZ_JAVLVT010000001.1"/>
</dbReference>
<dbReference type="Proteomes" id="UP001250214">
    <property type="component" value="Unassembled WGS sequence"/>
</dbReference>
<accession>A0ABU2H028</accession>
<keyword evidence="2" id="KW-0378">Hydrolase</keyword>
<reference evidence="3" key="1">
    <citation type="submission" date="2023-07" db="EMBL/GenBank/DDBJ databases">
        <title>Novel species in the genus Lipingzhangella isolated from Sambhar Salt Lake.</title>
        <authorList>
            <person name="Jiya N."/>
            <person name="Kajale S."/>
            <person name="Sharma A."/>
        </authorList>
    </citation>
    <scope>NUCLEOTIDE SEQUENCE [LARGE SCALE GENOMIC DNA]</scope>
    <source>
        <strain evidence="3">LS1_29</strain>
    </source>
</reference>
<dbReference type="InterPro" id="IPR041065">
    <property type="entry name" value="GNAT-like"/>
</dbReference>
<name>A0ABU2H028_9ACTN</name>